<dbReference type="AlphaFoldDB" id="W1PRA4"/>
<dbReference type="EMBL" id="KI392852">
    <property type="protein sequence ID" value="ERN10359.1"/>
    <property type="molecule type" value="Genomic_DNA"/>
</dbReference>
<dbReference type="Gramene" id="ERN10359">
    <property type="protein sequence ID" value="ERN10359"/>
    <property type="gene ID" value="AMTR_s00026p00091250"/>
</dbReference>
<dbReference type="Proteomes" id="UP000017836">
    <property type="component" value="Unassembled WGS sequence"/>
</dbReference>
<proteinExistence type="predicted"/>
<reference evidence="2" key="1">
    <citation type="journal article" date="2013" name="Science">
        <title>The Amborella genome and the evolution of flowering plants.</title>
        <authorList>
            <consortium name="Amborella Genome Project"/>
        </authorList>
    </citation>
    <scope>NUCLEOTIDE SEQUENCE [LARGE SCALE GENOMIC DNA]</scope>
</reference>
<keyword evidence="2" id="KW-1185">Reference proteome</keyword>
<protein>
    <submittedName>
        <fullName evidence="1">Uncharacterized protein</fullName>
    </submittedName>
</protein>
<gene>
    <name evidence="1" type="ORF">AMTR_s00026p00091250</name>
</gene>
<evidence type="ECO:0000313" key="2">
    <source>
        <dbReference type="Proteomes" id="UP000017836"/>
    </source>
</evidence>
<organism evidence="1 2">
    <name type="scientific">Amborella trichopoda</name>
    <dbReference type="NCBI Taxonomy" id="13333"/>
    <lineage>
        <taxon>Eukaryota</taxon>
        <taxon>Viridiplantae</taxon>
        <taxon>Streptophyta</taxon>
        <taxon>Embryophyta</taxon>
        <taxon>Tracheophyta</taxon>
        <taxon>Spermatophyta</taxon>
        <taxon>Magnoliopsida</taxon>
        <taxon>Amborellales</taxon>
        <taxon>Amborellaceae</taxon>
        <taxon>Amborella</taxon>
    </lineage>
</organism>
<name>W1PRA4_AMBTC</name>
<dbReference type="HOGENOM" id="CLU_1108385_0_0_1"/>
<evidence type="ECO:0000313" key="1">
    <source>
        <dbReference type="EMBL" id="ERN10359.1"/>
    </source>
</evidence>
<sequence length="251" mass="27781">MHCRSATQVLEEKIVMAACSILPPGYAEFFSIVSQALLVVLSKMYPLRYRRLAHRIRSSLRPSLHPLGVDPLAIIVVEEDDVHQIMNEGVVAMDHVAGVGFDAPMLEDGPQDLAVVAVNDHLPLNTIPHYHNPLLLQFTVELPKELDEPTDPEAPDAPVVEDAHVAVVDDHKISSLVFYCGMDFNIPIGVVFQNMIAKKKLVKMEASVKKKQEKVDVVLDHAMLPKELVAFTPHSCKGKAKSKGKSFTRRA</sequence>
<accession>W1PRA4</accession>